<feature type="domain" description="Glycosyltransferase subfamily 4-like N-terminal" evidence="1">
    <location>
        <begin position="13"/>
        <end position="165"/>
    </location>
</feature>
<dbReference type="Proteomes" id="UP000601597">
    <property type="component" value="Unassembled WGS sequence"/>
</dbReference>
<dbReference type="SUPFAM" id="SSF53756">
    <property type="entry name" value="UDP-Glycosyltransferase/glycogen phosphorylase"/>
    <property type="match status" value="1"/>
</dbReference>
<keyword evidence="3" id="KW-1185">Reference proteome</keyword>
<dbReference type="PANTHER" id="PTHR12526">
    <property type="entry name" value="GLYCOSYLTRANSFERASE"/>
    <property type="match status" value="1"/>
</dbReference>
<name>A0ABQ3B462_9GAMM</name>
<dbReference type="InterPro" id="IPR028098">
    <property type="entry name" value="Glyco_trans_4-like_N"/>
</dbReference>
<dbReference type="CDD" id="cd03811">
    <property type="entry name" value="GT4_GT28_WabH-like"/>
    <property type="match status" value="1"/>
</dbReference>
<dbReference type="Gene3D" id="3.40.50.2000">
    <property type="entry name" value="Glycogen Phosphorylase B"/>
    <property type="match status" value="2"/>
</dbReference>
<gene>
    <name evidence="2" type="ORF">GCM10007071_28080</name>
</gene>
<organism evidence="2 3">
    <name type="scientific">Marinobacter zhanjiangensis</name>
    <dbReference type="NCBI Taxonomy" id="578215"/>
    <lineage>
        <taxon>Bacteria</taxon>
        <taxon>Pseudomonadati</taxon>
        <taxon>Pseudomonadota</taxon>
        <taxon>Gammaproteobacteria</taxon>
        <taxon>Pseudomonadales</taxon>
        <taxon>Marinobacteraceae</taxon>
        <taxon>Marinobacter</taxon>
    </lineage>
</organism>
<reference evidence="3" key="1">
    <citation type="journal article" date="2019" name="Int. J. Syst. Evol. Microbiol.">
        <title>The Global Catalogue of Microorganisms (GCM) 10K type strain sequencing project: providing services to taxonomists for standard genome sequencing and annotation.</title>
        <authorList>
            <consortium name="The Broad Institute Genomics Platform"/>
            <consortium name="The Broad Institute Genome Sequencing Center for Infectious Disease"/>
            <person name="Wu L."/>
            <person name="Ma J."/>
        </authorList>
    </citation>
    <scope>NUCLEOTIDE SEQUENCE [LARGE SCALE GENOMIC DNA]</scope>
    <source>
        <strain evidence="3">KCTC 22280</strain>
    </source>
</reference>
<dbReference type="PANTHER" id="PTHR12526:SF630">
    <property type="entry name" value="GLYCOSYLTRANSFERASE"/>
    <property type="match status" value="1"/>
</dbReference>
<proteinExistence type="predicted"/>
<sequence length="360" mass="40860">MKKAVLFCPSKVWGGIEKNVLLRARFLGESGVRVYVILLQGFFAERFEELDNVSVIEVKSRGGDFNLAVVANYVRILRRLQPDVVFAALKKDWWLVSLSSKLAGVKRVILYLGIARRVKSPVKFFAIFRLMKSILMVNSGSLKQEMLKHPRFFDENNVVRVYNGFSQSETEVPGLDFRAMFDLPDDAVIVGCAGRFSPMKGFDLLPDVLSRLPANVHVIHAGEGEFEQQIKAEIQARPESERIHFLGYRKDMDRFFNSIDLFLLCSRNEGMANVLNEAMSYGKPVISTRVPGSEELLGDGRYGILVDIDDVDAMAEAVLAVVNRERQFDPSELRQWIEGEFGMHRMVAETNRLFFETPLP</sequence>
<comment type="caution">
    <text evidence="2">The sequence shown here is derived from an EMBL/GenBank/DDBJ whole genome shotgun (WGS) entry which is preliminary data.</text>
</comment>
<evidence type="ECO:0000259" key="1">
    <source>
        <dbReference type="Pfam" id="PF13439"/>
    </source>
</evidence>
<dbReference type="RefSeq" id="WP_189577409.1">
    <property type="nucleotide sequence ID" value="NZ_BMXV01000006.1"/>
</dbReference>
<dbReference type="Pfam" id="PF13439">
    <property type="entry name" value="Glyco_transf_4"/>
    <property type="match status" value="1"/>
</dbReference>
<dbReference type="EMBL" id="BMXV01000006">
    <property type="protein sequence ID" value="GGY79048.1"/>
    <property type="molecule type" value="Genomic_DNA"/>
</dbReference>
<accession>A0ABQ3B462</accession>
<dbReference type="Pfam" id="PF13692">
    <property type="entry name" value="Glyco_trans_1_4"/>
    <property type="match status" value="1"/>
</dbReference>
<protein>
    <recommendedName>
        <fullName evidence="1">Glycosyltransferase subfamily 4-like N-terminal domain-containing protein</fullName>
    </recommendedName>
</protein>
<evidence type="ECO:0000313" key="2">
    <source>
        <dbReference type="EMBL" id="GGY79048.1"/>
    </source>
</evidence>
<evidence type="ECO:0000313" key="3">
    <source>
        <dbReference type="Proteomes" id="UP000601597"/>
    </source>
</evidence>